<feature type="compositionally biased region" description="Basic residues" evidence="16">
    <location>
        <begin position="1"/>
        <end position="19"/>
    </location>
</feature>
<evidence type="ECO:0000256" key="3">
    <source>
        <dbReference type="ARBA" id="ARBA00022475"/>
    </source>
</evidence>
<evidence type="ECO:0000256" key="7">
    <source>
        <dbReference type="ARBA" id="ARBA00022989"/>
    </source>
</evidence>
<dbReference type="RefSeq" id="XP_032312435.1">
    <property type="nucleotide sequence ID" value="XM_032456544.1"/>
</dbReference>
<dbReference type="Pfam" id="PF02793">
    <property type="entry name" value="HRM"/>
    <property type="match status" value="1"/>
</dbReference>
<evidence type="ECO:0000259" key="19">
    <source>
        <dbReference type="PROSITE" id="PS50261"/>
    </source>
</evidence>
<dbReference type="InterPro" id="IPR001879">
    <property type="entry name" value="GPCR_2_extracellular_dom"/>
</dbReference>
<evidence type="ECO:0000256" key="12">
    <source>
        <dbReference type="ARBA" id="ARBA00023180"/>
    </source>
</evidence>
<evidence type="ECO:0000313" key="20">
    <source>
        <dbReference type="Proteomes" id="UP000694856"/>
    </source>
</evidence>
<evidence type="ECO:0000256" key="6">
    <source>
        <dbReference type="ARBA" id="ARBA00022729"/>
    </source>
</evidence>
<evidence type="ECO:0000256" key="9">
    <source>
        <dbReference type="ARBA" id="ARBA00023136"/>
    </source>
</evidence>
<evidence type="ECO:0000256" key="14">
    <source>
        <dbReference type="ARBA" id="ARBA00057279"/>
    </source>
</evidence>
<dbReference type="GO" id="GO:0007166">
    <property type="term" value="P:cell surface receptor signaling pathway"/>
    <property type="evidence" value="ECO:0007669"/>
    <property type="project" value="InterPro"/>
</dbReference>
<protein>
    <recommendedName>
        <fullName evidence="15">Glucagon receptor</fullName>
    </recommendedName>
</protein>
<dbReference type="FunFam" id="4.10.1240.10:FF:000009">
    <property type="entry name" value="Glucagon receptor"/>
    <property type="match status" value="1"/>
</dbReference>
<keyword evidence="6" id="KW-0732">Signal</keyword>
<keyword evidence="3" id="KW-1003">Cell membrane</keyword>
<dbReference type="SUPFAM" id="SSF111418">
    <property type="entry name" value="Hormone receptor domain"/>
    <property type="match status" value="1"/>
</dbReference>
<keyword evidence="5 17" id="KW-0812">Transmembrane</keyword>
<evidence type="ECO:0000313" key="21">
    <source>
        <dbReference type="RefSeq" id="XP_032312435.1"/>
    </source>
</evidence>
<dbReference type="GeneID" id="102523016"/>
<dbReference type="CTD" id="2642"/>
<feature type="compositionally biased region" description="Low complexity" evidence="16">
    <location>
        <begin position="78"/>
        <end position="89"/>
    </location>
</feature>
<keyword evidence="10" id="KW-1015">Disulfide bond</keyword>
<feature type="region of interest" description="Disordered" evidence="16">
    <location>
        <begin position="1"/>
        <end position="155"/>
    </location>
</feature>
<dbReference type="PROSITE" id="PS00650">
    <property type="entry name" value="G_PROTEIN_RECEP_F2_2"/>
    <property type="match status" value="1"/>
</dbReference>
<keyword evidence="7 17" id="KW-1133">Transmembrane helix</keyword>
<feature type="transmembrane region" description="Helical" evidence="17">
    <location>
        <begin position="538"/>
        <end position="559"/>
    </location>
</feature>
<dbReference type="InterPro" id="IPR003290">
    <property type="entry name" value="GPCR_2_GLP1/glucagon_rcpt"/>
</dbReference>
<dbReference type="InterPro" id="IPR003291">
    <property type="entry name" value="GPCR_2_glucagon_rcpt"/>
</dbReference>
<dbReference type="InterPro" id="IPR036445">
    <property type="entry name" value="GPCR_2_extracell_dom_sf"/>
</dbReference>
<dbReference type="Gene3D" id="4.10.1240.10">
    <property type="entry name" value="GPCR, family 2, extracellular hormone receptor domain"/>
    <property type="match status" value="1"/>
</dbReference>
<dbReference type="PROSITE" id="PS50261">
    <property type="entry name" value="G_PROTEIN_RECEP_F2_4"/>
    <property type="match status" value="1"/>
</dbReference>
<dbReference type="Gene3D" id="1.20.1070.10">
    <property type="entry name" value="Rhodopsin 7-helix transmembrane proteins"/>
    <property type="match status" value="1"/>
</dbReference>
<gene>
    <name evidence="21" type="primary">GCGR</name>
</gene>
<evidence type="ECO:0000256" key="1">
    <source>
        <dbReference type="ARBA" id="ARBA00004651"/>
    </source>
</evidence>
<dbReference type="InterPro" id="IPR000832">
    <property type="entry name" value="GPCR_2_secretin-like"/>
</dbReference>
<accession>A0A8B8R5F2</accession>
<evidence type="ECO:0000259" key="18">
    <source>
        <dbReference type="PROSITE" id="PS50227"/>
    </source>
</evidence>
<dbReference type="InterPro" id="IPR017983">
    <property type="entry name" value="GPCR_2_secretin-like_CS"/>
</dbReference>
<dbReference type="PRINTS" id="PR01354">
    <property type="entry name" value="GLUCAGONR"/>
</dbReference>
<comment type="function">
    <text evidence="14">G-protein coupled receptor for glucagon that plays a central role in the regulation of blood glucose levels and glucose homeostasis. Regulates the rate of hepatic glucose production by promoting glycogen hydrolysis and gluconeogenesis. Plays an important role in mediating the responses to fasting. Ligand binding causes a conformation change that triggers signaling via guanine nucleotide-binding proteins (G proteins) and modulates the activity of down-stream effectors, such as adenylate cyclase. Promotes activation of adenylate cyclase. Besides, plays a role in signaling via a phosphatidylinositol-calcium second messenger system.</text>
</comment>
<evidence type="ECO:0000256" key="8">
    <source>
        <dbReference type="ARBA" id="ARBA00023040"/>
    </source>
</evidence>
<reference evidence="21" key="1">
    <citation type="submission" date="2025-08" db="UniProtKB">
        <authorList>
            <consortium name="RefSeq"/>
        </authorList>
    </citation>
    <scope>IDENTIFICATION</scope>
    <source>
        <tissue evidence="21">Ear skin</tissue>
    </source>
</reference>
<feature type="transmembrane region" description="Helical" evidence="17">
    <location>
        <begin position="420"/>
        <end position="441"/>
    </location>
</feature>
<dbReference type="InterPro" id="IPR017981">
    <property type="entry name" value="GPCR_2-like_7TM"/>
</dbReference>
<dbReference type="PROSITE" id="PS50227">
    <property type="entry name" value="G_PROTEIN_RECEP_F2_3"/>
    <property type="match status" value="1"/>
</dbReference>
<evidence type="ECO:0000256" key="11">
    <source>
        <dbReference type="ARBA" id="ARBA00023170"/>
    </source>
</evidence>
<name>A0A8B8R5F2_CAMFR</name>
<evidence type="ECO:0000256" key="5">
    <source>
        <dbReference type="ARBA" id="ARBA00022692"/>
    </source>
</evidence>
<feature type="compositionally biased region" description="Basic residues" evidence="16">
    <location>
        <begin position="63"/>
        <end position="73"/>
    </location>
</feature>
<dbReference type="PANTHER" id="PTHR45620">
    <property type="entry name" value="PDF RECEPTOR-LIKE PROTEIN-RELATED"/>
    <property type="match status" value="1"/>
</dbReference>
<keyword evidence="9 17" id="KW-0472">Membrane</keyword>
<evidence type="ECO:0000256" key="16">
    <source>
        <dbReference type="SAM" id="MobiDB-lite"/>
    </source>
</evidence>
<comment type="similarity">
    <text evidence="2">Belongs to the G-protein coupled receptor 2 family.</text>
</comment>
<dbReference type="PANTHER" id="PTHR45620:SF29">
    <property type="entry name" value="GLUCAGON RECEPTOR"/>
    <property type="match status" value="1"/>
</dbReference>
<keyword evidence="4" id="KW-0597">Phosphoprotein</keyword>
<dbReference type="FunFam" id="1.20.1070.10:FF:000133">
    <property type="entry name" value="Glucagon receptor a"/>
    <property type="match status" value="1"/>
</dbReference>
<comment type="subcellular location">
    <subcellularLocation>
        <location evidence="1">Cell membrane</location>
        <topology evidence="1">Multi-pass membrane protein</topology>
    </subcellularLocation>
</comment>
<evidence type="ECO:0000256" key="13">
    <source>
        <dbReference type="ARBA" id="ARBA00023224"/>
    </source>
</evidence>
<sequence length="637" mass="70812">MGRGPRGRSLRGRSRRCPAQRRGWGPRQGLRGPESLPAARREDRGAQRGGRGTLGRRCPAGRPRPRPLRRRPRPASPPESLRGAGADPDPAAPRRRAAAGPGPERAEDGGERGAAARARDPASLPLSSPQRSVRTRGPPCPDGATPARRGRPLPRGMPRLQPRCPHLLLLLLLAWQPQAPSAQVMDFLFEKWKLYGDQCLYNLSLLPPPTELVCNRTFDKYSCWPDTPPNTTANISCPWYLPWHRKVQHRFVFKRCGPDGQWVRGPRGQPWRNASQCQVDDEELAVQKEAAQMYSSFQVMYTVGYSLSLGALLLALAVLLGLSKLHCTRNYIHVNLFTSFVLKASSVLAIDALLKTRYSQRIGDDLSVSVWLSDGAVAGCRVAAVFMQYGVVANYCWLLVEGLYLHGLLGLAAAPGRSCFGLYLGIGWGAPMLFVIPWAVVKCLFENIQCWTSNDNMAFWWILRFPVFLAILINFFIFIRILHVLVAKLRAHQMRYTDYKLRLAKSTLTLIPLLGVHEVVFAFVTDEHAQGTLRSTKLFFDLFLSSFQGLLVAVLYCFLNKEVQSELLRRWHRWREGKALHNERHMGGGHMAQPARGPPSQKLLLSRGGGSSNGTSQDPSAETCLAGGLPGLAESPF</sequence>
<keyword evidence="8" id="KW-0297">G-protein coupled receptor</keyword>
<dbReference type="AlphaFoldDB" id="A0A8B8R5F2"/>
<feature type="region of interest" description="Disordered" evidence="16">
    <location>
        <begin position="584"/>
        <end position="637"/>
    </location>
</feature>
<dbReference type="PRINTS" id="PR01353">
    <property type="entry name" value="GLUCAGNFAMLY"/>
</dbReference>
<dbReference type="SMART" id="SM00008">
    <property type="entry name" value="HormR"/>
    <property type="match status" value="1"/>
</dbReference>
<evidence type="ECO:0000256" key="10">
    <source>
        <dbReference type="ARBA" id="ARBA00023157"/>
    </source>
</evidence>
<keyword evidence="11 21" id="KW-0675">Receptor</keyword>
<feature type="transmembrane region" description="Helical" evidence="17">
    <location>
        <begin position="507"/>
        <end position="526"/>
    </location>
</feature>
<dbReference type="PRINTS" id="PR00249">
    <property type="entry name" value="GPCRSECRETIN"/>
</dbReference>
<feature type="transmembrane region" description="Helical" evidence="17">
    <location>
        <begin position="332"/>
        <end position="354"/>
    </location>
</feature>
<evidence type="ECO:0000256" key="4">
    <source>
        <dbReference type="ARBA" id="ARBA00022553"/>
    </source>
</evidence>
<dbReference type="GO" id="GO:0005886">
    <property type="term" value="C:plasma membrane"/>
    <property type="evidence" value="ECO:0007669"/>
    <property type="project" value="UniProtKB-SubCell"/>
</dbReference>
<evidence type="ECO:0000256" key="15">
    <source>
        <dbReference type="ARBA" id="ARBA00071417"/>
    </source>
</evidence>
<dbReference type="Pfam" id="PF00002">
    <property type="entry name" value="7tm_2"/>
    <property type="match status" value="1"/>
</dbReference>
<dbReference type="PROSITE" id="PS00649">
    <property type="entry name" value="G_PROTEIN_RECEP_F2_1"/>
    <property type="match status" value="1"/>
</dbReference>
<dbReference type="Proteomes" id="UP000694856">
    <property type="component" value="Chromosome 16"/>
</dbReference>
<dbReference type="SUPFAM" id="SSF81321">
    <property type="entry name" value="Family A G protein-coupled receptor-like"/>
    <property type="match status" value="1"/>
</dbReference>
<proteinExistence type="inferred from homology"/>
<evidence type="ECO:0000256" key="17">
    <source>
        <dbReference type="SAM" id="Phobius"/>
    </source>
</evidence>
<dbReference type="CDD" id="cd15267">
    <property type="entry name" value="7tmB1_GCGR"/>
    <property type="match status" value="1"/>
</dbReference>
<organism evidence="20 21">
    <name type="scientific">Camelus ferus</name>
    <name type="common">Wild bactrian camel</name>
    <name type="synonym">Camelus bactrianus ferus</name>
    <dbReference type="NCBI Taxonomy" id="419612"/>
    <lineage>
        <taxon>Eukaryota</taxon>
        <taxon>Metazoa</taxon>
        <taxon>Chordata</taxon>
        <taxon>Craniata</taxon>
        <taxon>Vertebrata</taxon>
        <taxon>Euteleostomi</taxon>
        <taxon>Mammalia</taxon>
        <taxon>Eutheria</taxon>
        <taxon>Laurasiatheria</taxon>
        <taxon>Artiodactyla</taxon>
        <taxon>Tylopoda</taxon>
        <taxon>Camelidae</taxon>
        <taxon>Camelus</taxon>
    </lineage>
</organism>
<feature type="domain" description="G-protein coupled receptors family 2 profile 2" evidence="19">
    <location>
        <begin position="297"/>
        <end position="560"/>
    </location>
</feature>
<evidence type="ECO:0000256" key="2">
    <source>
        <dbReference type="ARBA" id="ARBA00005314"/>
    </source>
</evidence>
<feature type="transmembrane region" description="Helical" evidence="17">
    <location>
        <begin position="299"/>
        <end position="320"/>
    </location>
</feature>
<feature type="domain" description="G-protein coupled receptors family 2 profile 1" evidence="18">
    <location>
        <begin position="198"/>
        <end position="281"/>
    </location>
</feature>
<dbReference type="InterPro" id="IPR050332">
    <property type="entry name" value="GPCR_2"/>
</dbReference>
<dbReference type="GO" id="GO:0007189">
    <property type="term" value="P:adenylate cyclase-activating G protein-coupled receptor signaling pathway"/>
    <property type="evidence" value="ECO:0007669"/>
    <property type="project" value="TreeGrafter"/>
</dbReference>
<keyword evidence="13" id="KW-0807">Transducer</keyword>
<keyword evidence="12" id="KW-0325">Glycoprotein</keyword>
<feature type="transmembrane region" description="Helical" evidence="17">
    <location>
        <begin position="461"/>
        <end position="486"/>
    </location>
</feature>
<keyword evidence="20" id="KW-1185">Reference proteome</keyword>
<dbReference type="GO" id="GO:0017046">
    <property type="term" value="F:peptide hormone binding"/>
    <property type="evidence" value="ECO:0007669"/>
    <property type="project" value="TreeGrafter"/>
</dbReference>
<dbReference type="GO" id="GO:0004967">
    <property type="term" value="F:glucagon receptor activity"/>
    <property type="evidence" value="ECO:0007669"/>
    <property type="project" value="InterPro"/>
</dbReference>
<feature type="transmembrane region" description="Helical" evidence="17">
    <location>
        <begin position="392"/>
        <end position="413"/>
    </location>
</feature>